<keyword evidence="4 6" id="KW-1133">Transmembrane helix</keyword>
<feature type="transmembrane region" description="Helical" evidence="6">
    <location>
        <begin position="257"/>
        <end position="274"/>
    </location>
</feature>
<evidence type="ECO:0000256" key="4">
    <source>
        <dbReference type="ARBA" id="ARBA00022989"/>
    </source>
</evidence>
<dbReference type="Proteomes" id="UP000231990">
    <property type="component" value="Unassembled WGS sequence"/>
</dbReference>
<dbReference type="InterPro" id="IPR050189">
    <property type="entry name" value="MFS_Efflux_Transporters"/>
</dbReference>
<organism evidence="9 11">
    <name type="scientific">Leptospira perolatii</name>
    <dbReference type="NCBI Taxonomy" id="2023191"/>
    <lineage>
        <taxon>Bacteria</taxon>
        <taxon>Pseudomonadati</taxon>
        <taxon>Spirochaetota</taxon>
        <taxon>Spirochaetia</taxon>
        <taxon>Leptospirales</taxon>
        <taxon>Leptospiraceae</taxon>
        <taxon>Leptospira</taxon>
    </lineage>
</organism>
<dbReference type="PROSITE" id="PS50850">
    <property type="entry name" value="MFS"/>
    <property type="match status" value="1"/>
</dbReference>
<dbReference type="RefSeq" id="WP_100712701.1">
    <property type="nucleotide sequence ID" value="NZ_NPDY01000002.1"/>
</dbReference>
<dbReference type="OrthoDB" id="337363at2"/>
<feature type="domain" description="Major facilitator superfamily (MFS) profile" evidence="7">
    <location>
        <begin position="19"/>
        <end position="402"/>
    </location>
</feature>
<evidence type="ECO:0000256" key="6">
    <source>
        <dbReference type="SAM" id="Phobius"/>
    </source>
</evidence>
<feature type="transmembrane region" description="Helical" evidence="6">
    <location>
        <begin position="114"/>
        <end position="135"/>
    </location>
</feature>
<accession>A0A2M9ZPH2</accession>
<keyword evidence="2" id="KW-1003">Cell membrane</keyword>
<feature type="transmembrane region" description="Helical" evidence="6">
    <location>
        <begin position="84"/>
        <end position="108"/>
    </location>
</feature>
<evidence type="ECO:0000313" key="9">
    <source>
        <dbReference type="EMBL" id="PJZ73905.1"/>
    </source>
</evidence>
<dbReference type="GO" id="GO:0022857">
    <property type="term" value="F:transmembrane transporter activity"/>
    <property type="evidence" value="ECO:0007669"/>
    <property type="project" value="InterPro"/>
</dbReference>
<dbReference type="AlphaFoldDB" id="A0A2M9ZPH2"/>
<dbReference type="SUPFAM" id="SSF103473">
    <property type="entry name" value="MFS general substrate transporter"/>
    <property type="match status" value="1"/>
</dbReference>
<dbReference type="InterPro" id="IPR011701">
    <property type="entry name" value="MFS"/>
</dbReference>
<evidence type="ECO:0000256" key="1">
    <source>
        <dbReference type="ARBA" id="ARBA00004651"/>
    </source>
</evidence>
<evidence type="ECO:0000256" key="2">
    <source>
        <dbReference type="ARBA" id="ARBA00022475"/>
    </source>
</evidence>
<gene>
    <name evidence="8" type="ORF">CH360_03990</name>
    <name evidence="9" type="ORF">CH373_07130</name>
</gene>
<feature type="transmembrane region" description="Helical" evidence="6">
    <location>
        <begin position="355"/>
        <end position="373"/>
    </location>
</feature>
<name>A0A2M9ZPH2_9LEPT</name>
<dbReference type="GO" id="GO:0005886">
    <property type="term" value="C:plasma membrane"/>
    <property type="evidence" value="ECO:0007669"/>
    <property type="project" value="UniProtKB-SubCell"/>
</dbReference>
<feature type="transmembrane region" description="Helical" evidence="6">
    <location>
        <begin position="286"/>
        <end position="304"/>
    </location>
</feature>
<feature type="transmembrane region" description="Helical" evidence="6">
    <location>
        <begin position="310"/>
        <end position="334"/>
    </location>
</feature>
<dbReference type="EMBL" id="NPDZ01000003">
    <property type="protein sequence ID" value="PJZ73905.1"/>
    <property type="molecule type" value="Genomic_DNA"/>
</dbReference>
<dbReference type="Pfam" id="PF07690">
    <property type="entry name" value="MFS_1"/>
    <property type="match status" value="1"/>
</dbReference>
<feature type="transmembrane region" description="Helical" evidence="6">
    <location>
        <begin position="223"/>
        <end position="245"/>
    </location>
</feature>
<evidence type="ECO:0000256" key="5">
    <source>
        <dbReference type="ARBA" id="ARBA00023136"/>
    </source>
</evidence>
<dbReference type="PANTHER" id="PTHR43124">
    <property type="entry name" value="PURINE EFFLUX PUMP PBUE"/>
    <property type="match status" value="1"/>
</dbReference>
<sequence length="405" mass="43915">MISANVRTDSSGKVNESFLILLLASIQFTHFMDLMILFPLQDYFLRQFQIDVGQFSIVFASYSYAAAIAGIVGGNFIDRFNRKYATIFLYLGFMIGTFCCSIANSFSFLLVSRIVAGTFGGMLGGIVLSIIGDVFPIDKRGRATGAVMGAFSAASVIGVPTGLWIASKFSWNHTFGFIVLVGLPVLLGAFLFLPSIPAKQAKTGAFDFSQLKFVFSDGNHLKAIAFFMLVILGGFTVVTSIAVYMERNIGFSKTDVQLIYLFGGACTFFSSRLIGYLTDLYGKHRMFLNIVLLSIIPIVVITHLPKVPLWTALAVTTIFMVLVSGRIIPAIALVTSAVRPEIRGSFMSVNTGLQNVAAGLGANLAGLILVTLPDGSFQRYDIVGFCSVGFNLLALYISRKVRIVS</sequence>
<dbReference type="PANTHER" id="PTHR43124:SF3">
    <property type="entry name" value="CHLORAMPHENICOL EFFLUX PUMP RV0191"/>
    <property type="match status" value="1"/>
</dbReference>
<comment type="subcellular location">
    <subcellularLocation>
        <location evidence="1">Cell membrane</location>
        <topology evidence="1">Multi-pass membrane protein</topology>
    </subcellularLocation>
</comment>
<reference evidence="10 11" key="1">
    <citation type="submission" date="2017-07" db="EMBL/GenBank/DDBJ databases">
        <title>Leptospira spp. isolated from tropical soils.</title>
        <authorList>
            <person name="Thibeaux R."/>
            <person name="Iraola G."/>
            <person name="Ferres I."/>
            <person name="Bierque E."/>
            <person name="Girault D."/>
            <person name="Soupe-Gilbert M.-E."/>
            <person name="Picardeau M."/>
            <person name="Goarant C."/>
        </authorList>
    </citation>
    <scope>NUCLEOTIDE SEQUENCE [LARGE SCALE GENOMIC DNA]</scope>
    <source>
        <strain evidence="9 11">FH1-B-B1</strain>
        <strain evidence="8 10">FH1-B-C1</strain>
    </source>
</reference>
<protein>
    <submittedName>
        <fullName evidence="9">MFS transporter</fullName>
    </submittedName>
</protein>
<evidence type="ECO:0000259" key="7">
    <source>
        <dbReference type="PROSITE" id="PS50850"/>
    </source>
</evidence>
<comment type="caution">
    <text evidence="9">The sequence shown here is derived from an EMBL/GenBank/DDBJ whole genome shotgun (WGS) entry which is preliminary data.</text>
</comment>
<dbReference type="CDD" id="cd17324">
    <property type="entry name" value="MFS_NepI_like"/>
    <property type="match status" value="1"/>
</dbReference>
<proteinExistence type="predicted"/>
<evidence type="ECO:0000313" key="11">
    <source>
        <dbReference type="Proteomes" id="UP000231990"/>
    </source>
</evidence>
<evidence type="ECO:0000313" key="10">
    <source>
        <dbReference type="Proteomes" id="UP000231962"/>
    </source>
</evidence>
<dbReference type="InterPro" id="IPR020846">
    <property type="entry name" value="MFS_dom"/>
</dbReference>
<feature type="transmembrane region" description="Helical" evidence="6">
    <location>
        <begin position="379"/>
        <end position="397"/>
    </location>
</feature>
<keyword evidence="5 6" id="KW-0472">Membrane</keyword>
<keyword evidence="10" id="KW-1185">Reference proteome</keyword>
<feature type="transmembrane region" description="Helical" evidence="6">
    <location>
        <begin position="52"/>
        <end position="72"/>
    </location>
</feature>
<keyword evidence="3 6" id="KW-0812">Transmembrane</keyword>
<dbReference type="Gene3D" id="1.20.1250.20">
    <property type="entry name" value="MFS general substrate transporter like domains"/>
    <property type="match status" value="1"/>
</dbReference>
<evidence type="ECO:0000313" key="8">
    <source>
        <dbReference type="EMBL" id="PJZ70695.1"/>
    </source>
</evidence>
<dbReference type="EMBL" id="NPDY01000002">
    <property type="protein sequence ID" value="PJZ70695.1"/>
    <property type="molecule type" value="Genomic_DNA"/>
</dbReference>
<evidence type="ECO:0000256" key="3">
    <source>
        <dbReference type="ARBA" id="ARBA00022692"/>
    </source>
</evidence>
<feature type="transmembrane region" description="Helical" evidence="6">
    <location>
        <begin position="173"/>
        <end position="193"/>
    </location>
</feature>
<feature type="transmembrane region" description="Helical" evidence="6">
    <location>
        <begin position="20"/>
        <end position="40"/>
    </location>
</feature>
<dbReference type="InterPro" id="IPR036259">
    <property type="entry name" value="MFS_trans_sf"/>
</dbReference>
<feature type="transmembrane region" description="Helical" evidence="6">
    <location>
        <begin position="147"/>
        <end position="167"/>
    </location>
</feature>
<dbReference type="Proteomes" id="UP000231962">
    <property type="component" value="Unassembled WGS sequence"/>
</dbReference>